<evidence type="ECO:0000256" key="16">
    <source>
        <dbReference type="SAM" id="SignalP"/>
    </source>
</evidence>
<evidence type="ECO:0000256" key="3">
    <source>
        <dbReference type="ARBA" id="ARBA00016584"/>
    </source>
</evidence>
<evidence type="ECO:0000256" key="11">
    <source>
        <dbReference type="ARBA" id="ARBA00023065"/>
    </source>
</evidence>
<comment type="caution">
    <text evidence="17">The sequence shown here is derived from an EMBL/GenBank/DDBJ whole genome shotgun (WGS) entry which is preliminary data.</text>
</comment>
<evidence type="ECO:0000256" key="1">
    <source>
        <dbReference type="ARBA" id="ARBA00004115"/>
    </source>
</evidence>
<feature type="transmembrane region" description="Helical" evidence="15">
    <location>
        <begin position="171"/>
        <end position="189"/>
    </location>
</feature>
<comment type="similarity">
    <text evidence="2">Belongs to the SARAF family.</text>
</comment>
<feature type="region of interest" description="Disordered" evidence="14">
    <location>
        <begin position="297"/>
        <end position="331"/>
    </location>
</feature>
<gene>
    <name evidence="17" type="ORF">Pcinc_022832</name>
</gene>
<keyword evidence="4" id="KW-0813">Transport</keyword>
<dbReference type="EMBL" id="JAWQEG010002421">
    <property type="protein sequence ID" value="KAK3872071.1"/>
    <property type="molecule type" value="Genomic_DNA"/>
</dbReference>
<evidence type="ECO:0000256" key="4">
    <source>
        <dbReference type="ARBA" id="ARBA00022448"/>
    </source>
</evidence>
<comment type="subcellular location">
    <subcellularLocation>
        <location evidence="1">Endoplasmic reticulum membrane</location>
        <topology evidence="1">Single-pass type I membrane protein</topology>
    </subcellularLocation>
</comment>
<evidence type="ECO:0000256" key="8">
    <source>
        <dbReference type="ARBA" id="ARBA00022824"/>
    </source>
</evidence>
<keyword evidence="5" id="KW-0109">Calcium transport</keyword>
<evidence type="ECO:0000256" key="13">
    <source>
        <dbReference type="ARBA" id="ARBA00031116"/>
    </source>
</evidence>
<dbReference type="Pfam" id="PF06682">
    <property type="entry name" value="SARAF"/>
    <property type="match status" value="1"/>
</dbReference>
<dbReference type="GO" id="GO:0005789">
    <property type="term" value="C:endoplasmic reticulum membrane"/>
    <property type="evidence" value="ECO:0007669"/>
    <property type="project" value="UniProtKB-SubCell"/>
</dbReference>
<reference evidence="17" key="1">
    <citation type="submission" date="2023-10" db="EMBL/GenBank/DDBJ databases">
        <title>Genome assemblies of two species of porcelain crab, Petrolisthes cinctipes and Petrolisthes manimaculis (Anomura: Porcellanidae).</title>
        <authorList>
            <person name="Angst P."/>
        </authorList>
    </citation>
    <scope>NUCLEOTIDE SEQUENCE</scope>
    <source>
        <strain evidence="17">PB745_01</strain>
        <tissue evidence="17">Gill</tissue>
    </source>
</reference>
<dbReference type="Proteomes" id="UP001286313">
    <property type="component" value="Unassembled WGS sequence"/>
</dbReference>
<evidence type="ECO:0000256" key="15">
    <source>
        <dbReference type="SAM" id="Phobius"/>
    </source>
</evidence>
<evidence type="ECO:0000256" key="14">
    <source>
        <dbReference type="SAM" id="MobiDB-lite"/>
    </source>
</evidence>
<evidence type="ECO:0000313" key="17">
    <source>
        <dbReference type="EMBL" id="KAK3872071.1"/>
    </source>
</evidence>
<keyword evidence="7 16" id="KW-0732">Signal</keyword>
<proteinExistence type="inferred from homology"/>
<evidence type="ECO:0000256" key="5">
    <source>
        <dbReference type="ARBA" id="ARBA00022568"/>
    </source>
</evidence>
<evidence type="ECO:0000256" key="2">
    <source>
        <dbReference type="ARBA" id="ARBA00006833"/>
    </source>
</evidence>
<feature type="chain" id="PRO_5041937525" description="Store-operated calcium entry-associated regulatory factor" evidence="16">
    <location>
        <begin position="26"/>
        <end position="331"/>
    </location>
</feature>
<keyword evidence="11" id="KW-0406">Ion transport</keyword>
<evidence type="ECO:0000256" key="6">
    <source>
        <dbReference type="ARBA" id="ARBA00022692"/>
    </source>
</evidence>
<dbReference type="PANTHER" id="PTHR15929">
    <property type="entry name" value="STORE-OPERATED CALCIUM ENTRY-ASSOCIATED REGULATORY FACTOR"/>
    <property type="match status" value="1"/>
</dbReference>
<dbReference type="GO" id="GO:0006816">
    <property type="term" value="P:calcium ion transport"/>
    <property type="evidence" value="ECO:0007669"/>
    <property type="project" value="UniProtKB-KW"/>
</dbReference>
<evidence type="ECO:0000256" key="10">
    <source>
        <dbReference type="ARBA" id="ARBA00022989"/>
    </source>
</evidence>
<dbReference type="GO" id="GO:2001256">
    <property type="term" value="P:regulation of store-operated calcium entry"/>
    <property type="evidence" value="ECO:0007669"/>
    <property type="project" value="InterPro"/>
</dbReference>
<dbReference type="InterPro" id="IPR009567">
    <property type="entry name" value="SARAF"/>
</dbReference>
<keyword evidence="8" id="KW-0256">Endoplasmic reticulum</keyword>
<evidence type="ECO:0000256" key="12">
    <source>
        <dbReference type="ARBA" id="ARBA00023136"/>
    </source>
</evidence>
<evidence type="ECO:0000313" key="18">
    <source>
        <dbReference type="Proteomes" id="UP001286313"/>
    </source>
</evidence>
<keyword evidence="6 15" id="KW-0812">Transmembrane</keyword>
<evidence type="ECO:0000256" key="7">
    <source>
        <dbReference type="ARBA" id="ARBA00022729"/>
    </source>
</evidence>
<protein>
    <recommendedName>
        <fullName evidence="3">Store-operated calcium entry-associated regulatory factor</fullName>
    </recommendedName>
    <alternativeName>
        <fullName evidence="13">Transmembrane protein 66</fullName>
    </alternativeName>
</protein>
<feature type="signal peptide" evidence="16">
    <location>
        <begin position="1"/>
        <end position="25"/>
    </location>
</feature>
<evidence type="ECO:0000256" key="9">
    <source>
        <dbReference type="ARBA" id="ARBA00022837"/>
    </source>
</evidence>
<feature type="region of interest" description="Disordered" evidence="14">
    <location>
        <begin position="221"/>
        <end position="249"/>
    </location>
</feature>
<accession>A0AAE1FDZ6</accession>
<dbReference type="PANTHER" id="PTHR15929:SF0">
    <property type="entry name" value="STORE-OPERATED CALCIUM ENTRY-ASSOCIATED REGULATORY FACTOR"/>
    <property type="match status" value="1"/>
</dbReference>
<dbReference type="AlphaFoldDB" id="A0AAE1FDZ6"/>
<organism evidence="17 18">
    <name type="scientific">Petrolisthes cinctipes</name>
    <name type="common">Flat porcelain crab</name>
    <dbReference type="NCBI Taxonomy" id="88211"/>
    <lineage>
        <taxon>Eukaryota</taxon>
        <taxon>Metazoa</taxon>
        <taxon>Ecdysozoa</taxon>
        <taxon>Arthropoda</taxon>
        <taxon>Crustacea</taxon>
        <taxon>Multicrustacea</taxon>
        <taxon>Malacostraca</taxon>
        <taxon>Eumalacostraca</taxon>
        <taxon>Eucarida</taxon>
        <taxon>Decapoda</taxon>
        <taxon>Pleocyemata</taxon>
        <taxon>Anomura</taxon>
        <taxon>Galatheoidea</taxon>
        <taxon>Porcellanidae</taxon>
        <taxon>Petrolisthes</taxon>
    </lineage>
</organism>
<keyword evidence="18" id="KW-1185">Reference proteome</keyword>
<keyword evidence="10 15" id="KW-1133">Transmembrane helix</keyword>
<keyword evidence="12 15" id="KW-0472">Membrane</keyword>
<feature type="compositionally biased region" description="Gly residues" evidence="14">
    <location>
        <begin position="297"/>
        <end position="317"/>
    </location>
</feature>
<sequence length="331" mass="34911">MGKNGRILAGIVLFVAAFCLSSVNAWGSVDSVLLKDIQVLTLYSGKSTTGGRSSPVPQLECVKGGTAPCDAFHPRVVQCYNRGWDGSEVQWECTTDMDNAYRFGEIEVSCEGYSHRDDPYILKGSCGLRYTIDYTKEGLNQQRQHNYYGDNQGHSGYYQKKKSENWTQGSWFADMIVFVAVLLMCWAFYKTCVGSRYSHENAQSTTNDDYPGSGGGGGGYGWFGQGGHHPTAPPHSGFTDDASCGNATRHRGGGTGAGGFWTGAITGGLLGYMFGNTGRRHNTWGAGGWGNSGGWGSGGGGGWGGGTGGGFSGGGSTGTRTASGFGGTSRR</sequence>
<name>A0AAE1FDZ6_PETCI</name>
<keyword evidence="9" id="KW-0106">Calcium</keyword>